<dbReference type="WBParaSite" id="SPAL_0000791550.1">
    <property type="protein sequence ID" value="SPAL_0000791550.1"/>
    <property type="gene ID" value="SPAL_0000791550"/>
</dbReference>
<sequence length="74" mass="8369">MGPKLLLLLIKQGNDNTTLIEKVTTNDGMEDGFGEENDSVVKIDDKNVIKEIIKNMCRDVYDYEMNNIGNDMSD</sequence>
<keyword evidence="1" id="KW-1185">Reference proteome</keyword>
<proteinExistence type="predicted"/>
<dbReference type="Proteomes" id="UP000046392">
    <property type="component" value="Unplaced"/>
</dbReference>
<evidence type="ECO:0000313" key="1">
    <source>
        <dbReference type="Proteomes" id="UP000046392"/>
    </source>
</evidence>
<dbReference type="AlphaFoldDB" id="A0A0N5BPU1"/>
<organism evidence="1 2">
    <name type="scientific">Strongyloides papillosus</name>
    <name type="common">Intestinal threadworm</name>
    <dbReference type="NCBI Taxonomy" id="174720"/>
    <lineage>
        <taxon>Eukaryota</taxon>
        <taxon>Metazoa</taxon>
        <taxon>Ecdysozoa</taxon>
        <taxon>Nematoda</taxon>
        <taxon>Chromadorea</taxon>
        <taxon>Rhabditida</taxon>
        <taxon>Tylenchina</taxon>
        <taxon>Panagrolaimomorpha</taxon>
        <taxon>Strongyloidoidea</taxon>
        <taxon>Strongyloididae</taxon>
        <taxon>Strongyloides</taxon>
    </lineage>
</organism>
<evidence type="ECO:0000313" key="2">
    <source>
        <dbReference type="WBParaSite" id="SPAL_0000791550.1"/>
    </source>
</evidence>
<protein>
    <submittedName>
        <fullName evidence="2">Uncharacterized protein</fullName>
    </submittedName>
</protein>
<accession>A0A0N5BPU1</accession>
<name>A0A0N5BPU1_STREA</name>
<reference evidence="2" key="1">
    <citation type="submission" date="2017-02" db="UniProtKB">
        <authorList>
            <consortium name="WormBaseParasite"/>
        </authorList>
    </citation>
    <scope>IDENTIFICATION</scope>
</reference>